<evidence type="ECO:0000313" key="3">
    <source>
        <dbReference type="Proteomes" id="UP000298030"/>
    </source>
</evidence>
<keyword evidence="1" id="KW-0812">Transmembrane</keyword>
<evidence type="ECO:0000313" key="2">
    <source>
        <dbReference type="EMBL" id="TEB17129.1"/>
    </source>
</evidence>
<name>A0A4Y7S703_COPMI</name>
<evidence type="ECO:0000256" key="1">
    <source>
        <dbReference type="SAM" id="Phobius"/>
    </source>
</evidence>
<dbReference type="AlphaFoldDB" id="A0A4Y7S703"/>
<organism evidence="2 3">
    <name type="scientific">Coprinellus micaceus</name>
    <name type="common">Glistening ink-cap mushroom</name>
    <name type="synonym">Coprinus micaceus</name>
    <dbReference type="NCBI Taxonomy" id="71717"/>
    <lineage>
        <taxon>Eukaryota</taxon>
        <taxon>Fungi</taxon>
        <taxon>Dikarya</taxon>
        <taxon>Basidiomycota</taxon>
        <taxon>Agaricomycotina</taxon>
        <taxon>Agaricomycetes</taxon>
        <taxon>Agaricomycetidae</taxon>
        <taxon>Agaricales</taxon>
        <taxon>Agaricineae</taxon>
        <taxon>Psathyrellaceae</taxon>
        <taxon>Coprinellus</taxon>
    </lineage>
</organism>
<sequence>MPLARCCYPLPVYNTGPRQVSQCHACEAGVESILRREGSRIPSQDSCLRSPRRVWYLFVSATSSTFVACVVTLLSLRICTTLTQVSPGGGVGSVHRQRHDALDMTLEILNSLFRELVSCSTSIRGVDTSSSL</sequence>
<reference evidence="2 3" key="1">
    <citation type="journal article" date="2019" name="Nat. Ecol. Evol.">
        <title>Megaphylogeny resolves global patterns of mushroom evolution.</title>
        <authorList>
            <person name="Varga T."/>
            <person name="Krizsan K."/>
            <person name="Foldi C."/>
            <person name="Dima B."/>
            <person name="Sanchez-Garcia M."/>
            <person name="Sanchez-Ramirez S."/>
            <person name="Szollosi G.J."/>
            <person name="Szarkandi J.G."/>
            <person name="Papp V."/>
            <person name="Albert L."/>
            <person name="Andreopoulos W."/>
            <person name="Angelini C."/>
            <person name="Antonin V."/>
            <person name="Barry K.W."/>
            <person name="Bougher N.L."/>
            <person name="Buchanan P."/>
            <person name="Buyck B."/>
            <person name="Bense V."/>
            <person name="Catcheside P."/>
            <person name="Chovatia M."/>
            <person name="Cooper J."/>
            <person name="Damon W."/>
            <person name="Desjardin D."/>
            <person name="Finy P."/>
            <person name="Geml J."/>
            <person name="Haridas S."/>
            <person name="Hughes K."/>
            <person name="Justo A."/>
            <person name="Karasinski D."/>
            <person name="Kautmanova I."/>
            <person name="Kiss B."/>
            <person name="Kocsube S."/>
            <person name="Kotiranta H."/>
            <person name="LaButti K.M."/>
            <person name="Lechner B.E."/>
            <person name="Liimatainen K."/>
            <person name="Lipzen A."/>
            <person name="Lukacs Z."/>
            <person name="Mihaltcheva S."/>
            <person name="Morgado L.N."/>
            <person name="Niskanen T."/>
            <person name="Noordeloos M.E."/>
            <person name="Ohm R.A."/>
            <person name="Ortiz-Santana B."/>
            <person name="Ovrebo C."/>
            <person name="Racz N."/>
            <person name="Riley R."/>
            <person name="Savchenko A."/>
            <person name="Shiryaev A."/>
            <person name="Soop K."/>
            <person name="Spirin V."/>
            <person name="Szebenyi C."/>
            <person name="Tomsovsky M."/>
            <person name="Tulloss R.E."/>
            <person name="Uehling J."/>
            <person name="Grigoriev I.V."/>
            <person name="Vagvolgyi C."/>
            <person name="Papp T."/>
            <person name="Martin F.M."/>
            <person name="Miettinen O."/>
            <person name="Hibbett D.S."/>
            <person name="Nagy L.G."/>
        </authorList>
    </citation>
    <scope>NUCLEOTIDE SEQUENCE [LARGE SCALE GENOMIC DNA]</scope>
    <source>
        <strain evidence="2 3">FP101781</strain>
    </source>
</reference>
<gene>
    <name evidence="2" type="ORF">FA13DRAFT_780747</name>
</gene>
<feature type="transmembrane region" description="Helical" evidence="1">
    <location>
        <begin position="54"/>
        <end position="76"/>
    </location>
</feature>
<accession>A0A4Y7S703</accession>
<comment type="caution">
    <text evidence="2">The sequence shown here is derived from an EMBL/GenBank/DDBJ whole genome shotgun (WGS) entry which is preliminary data.</text>
</comment>
<dbReference type="EMBL" id="QPFP01000312">
    <property type="protein sequence ID" value="TEB17129.1"/>
    <property type="molecule type" value="Genomic_DNA"/>
</dbReference>
<keyword evidence="1" id="KW-1133">Transmembrane helix</keyword>
<protein>
    <submittedName>
        <fullName evidence="2">Uncharacterized protein</fullName>
    </submittedName>
</protein>
<dbReference type="Proteomes" id="UP000298030">
    <property type="component" value="Unassembled WGS sequence"/>
</dbReference>
<proteinExistence type="predicted"/>
<keyword evidence="1" id="KW-0472">Membrane</keyword>
<keyword evidence="3" id="KW-1185">Reference proteome</keyword>